<gene>
    <name evidence="1" type="ORF">MNBD_NITROSPINAE02-1254</name>
</gene>
<protein>
    <recommendedName>
        <fullName evidence="2">Phage-related protein</fullName>
    </recommendedName>
</protein>
<accession>A0A3B1BUF6</accession>
<sequence>MGSSCKDLWRFPETVSGKVAYELYLVQGGEKPKAAKSLKGLPGVMELVERYDTDTYRAVYIANIKGRVYVLHCFKKKSKRGIQTPKEDIDLVRQRLKEAKRLSKEG</sequence>
<dbReference type="AlphaFoldDB" id="A0A3B1BUF6"/>
<reference evidence="1" key="1">
    <citation type="submission" date="2018-06" db="EMBL/GenBank/DDBJ databases">
        <authorList>
            <person name="Zhirakovskaya E."/>
        </authorList>
    </citation>
    <scope>NUCLEOTIDE SEQUENCE</scope>
</reference>
<dbReference type="InterPro" id="IPR009241">
    <property type="entry name" value="HigB-like"/>
</dbReference>
<evidence type="ECO:0000313" key="1">
    <source>
        <dbReference type="EMBL" id="VAX15843.1"/>
    </source>
</evidence>
<feature type="non-terminal residue" evidence="1">
    <location>
        <position position="106"/>
    </location>
</feature>
<organism evidence="1">
    <name type="scientific">hydrothermal vent metagenome</name>
    <dbReference type="NCBI Taxonomy" id="652676"/>
    <lineage>
        <taxon>unclassified sequences</taxon>
        <taxon>metagenomes</taxon>
        <taxon>ecological metagenomes</taxon>
    </lineage>
</organism>
<proteinExistence type="predicted"/>
<name>A0A3B1BUF6_9ZZZZ</name>
<evidence type="ECO:0008006" key="2">
    <source>
        <dbReference type="Google" id="ProtNLM"/>
    </source>
</evidence>
<dbReference type="Pfam" id="PF05973">
    <property type="entry name" value="Gp49"/>
    <property type="match status" value="1"/>
</dbReference>
<dbReference type="EMBL" id="UOGE01000002">
    <property type="protein sequence ID" value="VAX15843.1"/>
    <property type="molecule type" value="Genomic_DNA"/>
</dbReference>